<reference evidence="2 3" key="1">
    <citation type="journal article" date="2019" name="Emerg. Microbes Infect.">
        <title>Comprehensive subspecies identification of 175 nontuberculous mycobacteria species based on 7547 genomic profiles.</title>
        <authorList>
            <person name="Matsumoto Y."/>
            <person name="Kinjo T."/>
            <person name="Motooka D."/>
            <person name="Nabeya D."/>
            <person name="Jung N."/>
            <person name="Uechi K."/>
            <person name="Horii T."/>
            <person name="Iida T."/>
            <person name="Fujita J."/>
            <person name="Nakamura S."/>
        </authorList>
    </citation>
    <scope>NUCLEOTIDE SEQUENCE [LARGE SCALE GENOMIC DNA]</scope>
    <source>
        <strain evidence="2 3">JCM 15296</strain>
    </source>
</reference>
<keyword evidence="3" id="KW-1185">Reference proteome</keyword>
<evidence type="ECO:0000313" key="3">
    <source>
        <dbReference type="Proteomes" id="UP000465609"/>
    </source>
</evidence>
<dbReference type="EMBL" id="AP022577">
    <property type="protein sequence ID" value="BBX84424.1"/>
    <property type="molecule type" value="Genomic_DNA"/>
</dbReference>
<evidence type="ECO:0008006" key="4">
    <source>
        <dbReference type="Google" id="ProtNLM"/>
    </source>
</evidence>
<evidence type="ECO:0000256" key="1">
    <source>
        <dbReference type="SAM" id="MobiDB-lite"/>
    </source>
</evidence>
<dbReference type="RefSeq" id="WP_138232379.1">
    <property type="nucleotide sequence ID" value="NZ_AP022577.1"/>
</dbReference>
<accession>A0ABN5YVA5</accession>
<feature type="region of interest" description="Disordered" evidence="1">
    <location>
        <begin position="101"/>
        <end position="121"/>
    </location>
</feature>
<gene>
    <name evidence="2" type="ORF">MAUB_22970</name>
</gene>
<evidence type="ECO:0000313" key="2">
    <source>
        <dbReference type="EMBL" id="BBX84424.1"/>
    </source>
</evidence>
<protein>
    <recommendedName>
        <fullName evidence="4">Lipoprotein LppJ</fullName>
    </recommendedName>
</protein>
<dbReference type="Proteomes" id="UP000465609">
    <property type="component" value="Chromosome"/>
</dbReference>
<name>A0ABN5YVA5_9MYCO</name>
<sequence length="121" mass="12980">MAGLQDVTGGGYLGSCNDDGAPPNRGYIEMSAQLPPGVSGHDYAEQVKTAMLAAGWSDKLPTQHMYGGTINRDGVAINIEYYQGESRLAFKLYGECRNMTNPHGDSKNIGTHLDKELNSDG</sequence>
<organism evidence="2 3">
    <name type="scientific">Mycolicibacterium aubagnense</name>
    <dbReference type="NCBI Taxonomy" id="319707"/>
    <lineage>
        <taxon>Bacteria</taxon>
        <taxon>Bacillati</taxon>
        <taxon>Actinomycetota</taxon>
        <taxon>Actinomycetes</taxon>
        <taxon>Mycobacteriales</taxon>
        <taxon>Mycobacteriaceae</taxon>
        <taxon>Mycolicibacterium</taxon>
    </lineage>
</organism>
<feature type="compositionally biased region" description="Basic and acidic residues" evidence="1">
    <location>
        <begin position="112"/>
        <end position="121"/>
    </location>
</feature>
<proteinExistence type="predicted"/>